<dbReference type="PANTHER" id="PTHR32071:SF21">
    <property type="entry name" value="TRANSCRIPTIONAL REGULATORY PROTEIN FLGR"/>
    <property type="match status" value="1"/>
</dbReference>
<dbReference type="GO" id="GO:0003677">
    <property type="term" value="F:DNA binding"/>
    <property type="evidence" value="ECO:0007669"/>
    <property type="project" value="UniProtKB-KW"/>
</dbReference>
<evidence type="ECO:0000313" key="8">
    <source>
        <dbReference type="Proteomes" id="UP000814010"/>
    </source>
</evidence>
<dbReference type="Pfam" id="PF25601">
    <property type="entry name" value="AAA_lid_14"/>
    <property type="match status" value="1"/>
</dbReference>
<proteinExistence type="predicted"/>
<feature type="domain" description="Sigma-54 factor interaction" evidence="6">
    <location>
        <begin position="1"/>
        <end position="64"/>
    </location>
</feature>
<dbReference type="InterPro" id="IPR027417">
    <property type="entry name" value="P-loop_NTPase"/>
</dbReference>
<keyword evidence="3" id="KW-0805">Transcription regulation</keyword>
<evidence type="ECO:0000256" key="2">
    <source>
        <dbReference type="ARBA" id="ARBA00022840"/>
    </source>
</evidence>
<evidence type="ECO:0000256" key="1">
    <source>
        <dbReference type="ARBA" id="ARBA00022741"/>
    </source>
</evidence>
<dbReference type="EMBL" id="WKAE01000327">
    <property type="protein sequence ID" value="MCF5631874.1"/>
    <property type="molecule type" value="Genomic_DNA"/>
</dbReference>
<dbReference type="InterPro" id="IPR002078">
    <property type="entry name" value="Sigma_54_int"/>
</dbReference>
<evidence type="ECO:0000256" key="4">
    <source>
        <dbReference type="ARBA" id="ARBA00023125"/>
    </source>
</evidence>
<sequence>LDLPALREQPGNIMPLAEYFVGIYSQRLNLPVQLISESAQRTLEAHSWPGNTRELENVIHFALLVSSGDEIQAEHINLPDIASPLTLIERQAKLLINSGDREQLGALRQLLDTVTAQLARSPA</sequence>
<protein>
    <submittedName>
        <fullName evidence="7">Sigma-54-dependent Fis family transcriptional regulator</fullName>
    </submittedName>
</protein>
<dbReference type="Proteomes" id="UP000814010">
    <property type="component" value="Unassembled WGS sequence"/>
</dbReference>
<keyword evidence="5" id="KW-0804">Transcription</keyword>
<gene>
    <name evidence="7" type="ORF">GIV53_21775</name>
</gene>
<evidence type="ECO:0000259" key="6">
    <source>
        <dbReference type="PROSITE" id="PS50045"/>
    </source>
</evidence>
<reference evidence="7" key="1">
    <citation type="submission" date="2019-11" db="EMBL/GenBank/DDBJ databases">
        <title>Epiphytic Pseudomonas syringae from cherry orchards.</title>
        <authorList>
            <person name="Hulin M.T."/>
        </authorList>
    </citation>
    <scope>NUCLEOTIDE SEQUENCE</scope>
    <source>
        <strain evidence="7">PA-2-5E</strain>
    </source>
</reference>
<evidence type="ECO:0000256" key="5">
    <source>
        <dbReference type="ARBA" id="ARBA00023163"/>
    </source>
</evidence>
<organism evidence="7 8">
    <name type="scientific">Pseudomonas syringae</name>
    <dbReference type="NCBI Taxonomy" id="317"/>
    <lineage>
        <taxon>Bacteria</taxon>
        <taxon>Pseudomonadati</taxon>
        <taxon>Pseudomonadota</taxon>
        <taxon>Gammaproteobacteria</taxon>
        <taxon>Pseudomonadales</taxon>
        <taxon>Pseudomonadaceae</taxon>
        <taxon>Pseudomonas</taxon>
    </lineage>
</organism>
<comment type="caution">
    <text evidence="7">The sequence shown here is derived from an EMBL/GenBank/DDBJ whole genome shotgun (WGS) entry which is preliminary data.</text>
</comment>
<accession>A0A9Q4A890</accession>
<dbReference type="PANTHER" id="PTHR32071">
    <property type="entry name" value="TRANSCRIPTIONAL REGULATORY PROTEIN"/>
    <property type="match status" value="1"/>
</dbReference>
<keyword evidence="2" id="KW-0067">ATP-binding</keyword>
<evidence type="ECO:0000313" key="7">
    <source>
        <dbReference type="EMBL" id="MCF5631874.1"/>
    </source>
</evidence>
<feature type="non-terminal residue" evidence="7">
    <location>
        <position position="1"/>
    </location>
</feature>
<dbReference type="Gene3D" id="1.10.8.60">
    <property type="match status" value="1"/>
</dbReference>
<evidence type="ECO:0000256" key="3">
    <source>
        <dbReference type="ARBA" id="ARBA00023015"/>
    </source>
</evidence>
<dbReference type="GO" id="GO:0005524">
    <property type="term" value="F:ATP binding"/>
    <property type="evidence" value="ECO:0007669"/>
    <property type="project" value="UniProtKB-KW"/>
</dbReference>
<dbReference type="PROSITE" id="PS50045">
    <property type="entry name" value="SIGMA54_INTERACT_4"/>
    <property type="match status" value="1"/>
</dbReference>
<dbReference type="SUPFAM" id="SSF52540">
    <property type="entry name" value="P-loop containing nucleoside triphosphate hydrolases"/>
    <property type="match status" value="1"/>
</dbReference>
<keyword evidence="1" id="KW-0547">Nucleotide-binding</keyword>
<dbReference type="AlphaFoldDB" id="A0A9Q4A890"/>
<dbReference type="InterPro" id="IPR058031">
    <property type="entry name" value="AAA_lid_NorR"/>
</dbReference>
<keyword evidence="4" id="KW-0238">DNA-binding</keyword>
<dbReference type="GO" id="GO:0006355">
    <property type="term" value="P:regulation of DNA-templated transcription"/>
    <property type="evidence" value="ECO:0007669"/>
    <property type="project" value="InterPro"/>
</dbReference>
<name>A0A9Q4A890_PSESX</name>